<dbReference type="PANTHER" id="PTHR38766:SF1">
    <property type="entry name" value="FLAGELLAR PROTEIN FLIO"/>
    <property type="match status" value="1"/>
</dbReference>
<dbReference type="GO" id="GO:0005886">
    <property type="term" value="C:plasma membrane"/>
    <property type="evidence" value="ECO:0007669"/>
    <property type="project" value="UniProtKB-SubCell"/>
</dbReference>
<evidence type="ECO:0000313" key="11">
    <source>
        <dbReference type="EMBL" id="RBO91935.1"/>
    </source>
</evidence>
<evidence type="ECO:0000256" key="8">
    <source>
        <dbReference type="ARBA" id="ARBA00037937"/>
    </source>
</evidence>
<comment type="similarity">
    <text evidence="8">Belongs to the FliO/MopB family.</text>
</comment>
<keyword evidence="7" id="KW-0975">Bacterial flagellum</keyword>
<evidence type="ECO:0000256" key="2">
    <source>
        <dbReference type="ARBA" id="ARBA00004236"/>
    </source>
</evidence>
<keyword evidence="12" id="KW-1185">Reference proteome</keyword>
<evidence type="ECO:0000256" key="1">
    <source>
        <dbReference type="ARBA" id="ARBA00004117"/>
    </source>
</evidence>
<feature type="transmembrane region" description="Helical" evidence="10">
    <location>
        <begin position="16"/>
        <end position="37"/>
    </location>
</feature>
<feature type="compositionally biased region" description="Pro residues" evidence="9">
    <location>
        <begin position="314"/>
        <end position="325"/>
    </location>
</feature>
<gene>
    <name evidence="11" type="ORF">DFR47_10879</name>
</gene>
<feature type="compositionally biased region" description="Polar residues" evidence="9">
    <location>
        <begin position="280"/>
        <end position="296"/>
    </location>
</feature>
<feature type="region of interest" description="Disordered" evidence="9">
    <location>
        <begin position="159"/>
        <end position="179"/>
    </location>
</feature>
<keyword evidence="11" id="KW-0969">Cilium</keyword>
<feature type="compositionally biased region" description="Low complexity" evidence="9">
    <location>
        <begin position="366"/>
        <end position="379"/>
    </location>
</feature>
<dbReference type="Pfam" id="PF04347">
    <property type="entry name" value="FliO"/>
    <property type="match status" value="1"/>
</dbReference>
<dbReference type="InterPro" id="IPR022781">
    <property type="entry name" value="Flagellar_biosynth_FliO"/>
</dbReference>
<feature type="region of interest" description="Disordered" evidence="9">
    <location>
        <begin position="364"/>
        <end position="387"/>
    </location>
</feature>
<feature type="region of interest" description="Disordered" evidence="9">
    <location>
        <begin position="264"/>
        <end position="332"/>
    </location>
</feature>
<evidence type="ECO:0000256" key="7">
    <source>
        <dbReference type="ARBA" id="ARBA00023143"/>
    </source>
</evidence>
<evidence type="ECO:0000256" key="4">
    <source>
        <dbReference type="ARBA" id="ARBA00022692"/>
    </source>
</evidence>
<sequence>MMDWLSGLLGENTAHIISFIGLFALFLAGVFVVFAVIKRMTAGTYVTKQHDAAPRLTVTDAAAVDSQRRLVLVRRDDVEHLILIGGPSDIVIEQNITRHKNKQQEQAAPRVRQQEERTGFAPVAAIAPAVSQAPLIAPEPNLTIAPAADIIAATPAYKPEAETPAPQPRPAAPTASAPVTVTASQAQTLQTHAQQVAAARQQQSQKPVQRQSAQPAARPATEGAAPKLHPVYPLGQVSRGVIAATSGLAAANNAAQQELIEAAKRDNRSASPSLDDVRPGSTQKTEGNPLVSQRATPQVGRPTQLEPSFSAPVTPAPAPAKPAPQPSFELDLENAVAEALSSKDTTPDSEISFEDLLASEMDQHFAASEKAAAEKPASSTLDISPRK</sequence>
<evidence type="ECO:0000313" key="12">
    <source>
        <dbReference type="Proteomes" id="UP000252893"/>
    </source>
</evidence>
<evidence type="ECO:0000256" key="6">
    <source>
        <dbReference type="ARBA" id="ARBA00023136"/>
    </source>
</evidence>
<dbReference type="GO" id="GO:0044781">
    <property type="term" value="P:bacterial-type flagellum organization"/>
    <property type="evidence" value="ECO:0007669"/>
    <property type="project" value="InterPro"/>
</dbReference>
<keyword evidence="11" id="KW-0966">Cell projection</keyword>
<reference evidence="11 12" key="1">
    <citation type="submission" date="2018-06" db="EMBL/GenBank/DDBJ databases">
        <title>Genomic Encyclopedia of Type Strains, Phase IV (KMG-IV): sequencing the most valuable type-strain genomes for metagenomic binning, comparative biology and taxonomic classification.</title>
        <authorList>
            <person name="Goeker M."/>
        </authorList>
    </citation>
    <scope>NUCLEOTIDE SEQUENCE [LARGE SCALE GENOMIC DNA]</scope>
    <source>
        <strain evidence="11 12">DSM 25619</strain>
    </source>
</reference>
<protein>
    <submittedName>
        <fullName evidence="11">Flagellar biosynthesis protein FliO</fullName>
    </submittedName>
</protein>
<evidence type="ECO:0000256" key="5">
    <source>
        <dbReference type="ARBA" id="ARBA00022989"/>
    </source>
</evidence>
<evidence type="ECO:0000256" key="3">
    <source>
        <dbReference type="ARBA" id="ARBA00022475"/>
    </source>
</evidence>
<keyword evidence="6 10" id="KW-0472">Membrane</keyword>
<keyword evidence="3" id="KW-1003">Cell membrane</keyword>
<keyword evidence="5 10" id="KW-1133">Transmembrane helix</keyword>
<proteinExistence type="inferred from homology"/>
<accession>A0A366DPU6</accession>
<dbReference type="EMBL" id="QNRH01000008">
    <property type="protein sequence ID" value="RBO91935.1"/>
    <property type="molecule type" value="Genomic_DNA"/>
</dbReference>
<evidence type="ECO:0000256" key="9">
    <source>
        <dbReference type="SAM" id="MobiDB-lite"/>
    </source>
</evidence>
<dbReference type="Proteomes" id="UP000252893">
    <property type="component" value="Unassembled WGS sequence"/>
</dbReference>
<dbReference type="InterPro" id="IPR052205">
    <property type="entry name" value="FliO/MopB"/>
</dbReference>
<feature type="compositionally biased region" description="Low complexity" evidence="9">
    <location>
        <begin position="191"/>
        <end position="220"/>
    </location>
</feature>
<organism evidence="11 12">
    <name type="scientific">Pseudochrobactrum asaccharolyticum</name>
    <dbReference type="NCBI Taxonomy" id="354351"/>
    <lineage>
        <taxon>Bacteria</taxon>
        <taxon>Pseudomonadati</taxon>
        <taxon>Pseudomonadota</taxon>
        <taxon>Alphaproteobacteria</taxon>
        <taxon>Hyphomicrobiales</taxon>
        <taxon>Brucellaceae</taxon>
        <taxon>Pseudochrobactrum</taxon>
    </lineage>
</organism>
<dbReference type="PANTHER" id="PTHR38766">
    <property type="entry name" value="FLAGELLAR PROTEIN FLIO"/>
    <property type="match status" value="1"/>
</dbReference>
<name>A0A366DPU6_9HYPH</name>
<dbReference type="RefSeq" id="WP_113945653.1">
    <property type="nucleotide sequence ID" value="NZ_JBHEEG010000001.1"/>
</dbReference>
<dbReference type="OrthoDB" id="8456606at2"/>
<evidence type="ECO:0000256" key="10">
    <source>
        <dbReference type="SAM" id="Phobius"/>
    </source>
</evidence>
<keyword evidence="11" id="KW-0282">Flagellum</keyword>
<dbReference type="GO" id="GO:0009425">
    <property type="term" value="C:bacterial-type flagellum basal body"/>
    <property type="evidence" value="ECO:0007669"/>
    <property type="project" value="UniProtKB-SubCell"/>
</dbReference>
<feature type="region of interest" description="Disordered" evidence="9">
    <location>
        <begin position="191"/>
        <end position="231"/>
    </location>
</feature>
<dbReference type="AlphaFoldDB" id="A0A366DPU6"/>
<comment type="subcellular location">
    <subcellularLocation>
        <location evidence="1">Bacterial flagellum basal body</location>
    </subcellularLocation>
    <subcellularLocation>
        <location evidence="2">Cell membrane</location>
    </subcellularLocation>
</comment>
<keyword evidence="4 10" id="KW-0812">Transmembrane</keyword>
<comment type="caution">
    <text evidence="11">The sequence shown here is derived from an EMBL/GenBank/DDBJ whole genome shotgun (WGS) entry which is preliminary data.</text>
</comment>